<organism evidence="5 6">
    <name type="scientific">Clostridium neuense</name>
    <dbReference type="NCBI Taxonomy" id="1728934"/>
    <lineage>
        <taxon>Bacteria</taxon>
        <taxon>Bacillati</taxon>
        <taxon>Bacillota</taxon>
        <taxon>Clostridia</taxon>
        <taxon>Eubacteriales</taxon>
        <taxon>Clostridiaceae</taxon>
        <taxon>Clostridium</taxon>
    </lineage>
</organism>
<feature type="coiled-coil region" evidence="3">
    <location>
        <begin position="287"/>
        <end position="314"/>
    </location>
</feature>
<dbReference type="InterPro" id="IPR036869">
    <property type="entry name" value="J_dom_sf"/>
</dbReference>
<gene>
    <name evidence="5" type="ORF">ACJDT4_15985</name>
</gene>
<dbReference type="CDD" id="cd06257">
    <property type="entry name" value="DnaJ"/>
    <property type="match status" value="1"/>
</dbReference>
<dbReference type="PRINTS" id="PR00625">
    <property type="entry name" value="JDOMAIN"/>
</dbReference>
<dbReference type="PROSITE" id="PS00636">
    <property type="entry name" value="DNAJ_1"/>
    <property type="match status" value="1"/>
</dbReference>
<dbReference type="Pfam" id="PF00226">
    <property type="entry name" value="DnaJ"/>
    <property type="match status" value="1"/>
</dbReference>
<dbReference type="RefSeq" id="WP_406788569.1">
    <property type="nucleotide sequence ID" value="NZ_JBJIAA010000013.1"/>
</dbReference>
<dbReference type="PROSITE" id="PS50076">
    <property type="entry name" value="DNAJ_2"/>
    <property type="match status" value="1"/>
</dbReference>
<evidence type="ECO:0000259" key="4">
    <source>
        <dbReference type="PROSITE" id="PS50076"/>
    </source>
</evidence>
<dbReference type="PANTHER" id="PTHR43096:SF52">
    <property type="entry name" value="DNAJ HOMOLOG 1, MITOCHONDRIAL-RELATED"/>
    <property type="match status" value="1"/>
</dbReference>
<dbReference type="InterPro" id="IPR011990">
    <property type="entry name" value="TPR-like_helical_dom_sf"/>
</dbReference>
<dbReference type="SUPFAM" id="SSF46565">
    <property type="entry name" value="Chaperone J-domain"/>
    <property type="match status" value="1"/>
</dbReference>
<dbReference type="InterPro" id="IPR018253">
    <property type="entry name" value="DnaJ_domain_CS"/>
</dbReference>
<evidence type="ECO:0000256" key="1">
    <source>
        <dbReference type="ARBA" id="ARBA00022705"/>
    </source>
</evidence>
<keyword evidence="2" id="KW-0143">Chaperone</keyword>
<proteinExistence type="predicted"/>
<protein>
    <submittedName>
        <fullName evidence="5">Tetratricopeptide repeat protein</fullName>
    </submittedName>
</protein>
<keyword evidence="6" id="KW-1185">Reference proteome</keyword>
<dbReference type="Pfam" id="PF02810">
    <property type="entry name" value="SEC-C"/>
    <property type="match status" value="1"/>
</dbReference>
<dbReference type="InterPro" id="IPR019734">
    <property type="entry name" value="TPR_rpt"/>
</dbReference>
<keyword evidence="3" id="KW-0175">Coiled coil</keyword>
<dbReference type="PANTHER" id="PTHR43096">
    <property type="entry name" value="DNAJ HOMOLOG 1, MITOCHONDRIAL-RELATED"/>
    <property type="match status" value="1"/>
</dbReference>
<keyword evidence="1" id="KW-0235">DNA replication</keyword>
<dbReference type="Gene3D" id="1.25.40.10">
    <property type="entry name" value="Tetratricopeptide repeat domain"/>
    <property type="match status" value="1"/>
</dbReference>
<dbReference type="InterPro" id="IPR001623">
    <property type="entry name" value="DnaJ_domain"/>
</dbReference>
<dbReference type="Gene3D" id="1.10.287.110">
    <property type="entry name" value="DnaJ domain"/>
    <property type="match status" value="1"/>
</dbReference>
<dbReference type="SUPFAM" id="SSF103642">
    <property type="entry name" value="Sec-C motif"/>
    <property type="match status" value="1"/>
</dbReference>
<dbReference type="Proteomes" id="UP001623592">
    <property type="component" value="Unassembled WGS sequence"/>
</dbReference>
<dbReference type="EMBL" id="JBJIAA010000013">
    <property type="protein sequence ID" value="MFL0251919.1"/>
    <property type="molecule type" value="Genomic_DNA"/>
</dbReference>
<name>A0ABW8TH96_9CLOT</name>
<evidence type="ECO:0000256" key="2">
    <source>
        <dbReference type="ARBA" id="ARBA00023186"/>
    </source>
</evidence>
<evidence type="ECO:0000313" key="6">
    <source>
        <dbReference type="Proteomes" id="UP001623592"/>
    </source>
</evidence>
<reference evidence="5 6" key="1">
    <citation type="submission" date="2024-11" db="EMBL/GenBank/DDBJ databases">
        <authorList>
            <person name="Heng Y.C."/>
            <person name="Lim A.C.H."/>
            <person name="Lee J.K.Y."/>
            <person name="Kittelmann S."/>
        </authorList>
    </citation>
    <scope>NUCLEOTIDE SEQUENCE [LARGE SCALE GENOMIC DNA]</scope>
    <source>
        <strain evidence="5 6">WILCCON 0114</strain>
    </source>
</reference>
<dbReference type="Pfam" id="PF13414">
    <property type="entry name" value="TPR_11"/>
    <property type="match status" value="1"/>
</dbReference>
<dbReference type="SUPFAM" id="SSF48452">
    <property type="entry name" value="TPR-like"/>
    <property type="match status" value="1"/>
</dbReference>
<comment type="caution">
    <text evidence="5">The sequence shown here is derived from an EMBL/GenBank/DDBJ whole genome shotgun (WGS) entry which is preliminary data.</text>
</comment>
<dbReference type="SMART" id="SM00271">
    <property type="entry name" value="DnaJ"/>
    <property type="match status" value="1"/>
</dbReference>
<dbReference type="SMART" id="SM00028">
    <property type="entry name" value="TPR"/>
    <property type="match status" value="4"/>
</dbReference>
<sequence length="466" mass="54809">MKNYYEILEVNSDVSQSEIKKAYFQMIRKYPRDKYEKKFMDIREAYENLGDEGTRSQYDSIDSLPDFIKNSYCAAVEFIEEEKFSSAIRKLEDILKHDYKLYIFKALLAETYLKNNNSGKAIKLYEELCEEIPQNFAFPRGLAHAYSLRGWNKKAIKEYKKAIELDKNNIALWFDLSKVYIGTKDYLGAKETLDTALQIFKDPSDSLSIYLSLIMLHINFDMKDKVKDYLDILDKLAKDNEDMKASIARSLTQIASYLFNMDEDIEAHNIVEKAAEILPENKKISKIKNEIEVISEYEEDLNKLDNDNNIEEGIKAVISMAVIADNEFAGKDKEAIEYAYEYEVMEYFSKYKASIKRLEKEYPNLYEIKLDFFTKVRNADSRKKLRKEYEEKYDKYSYILDKVNDFYINSQSDFYDGFQFEDDDEYGYDDIEVQKPFVREEIKIGRNDPCPCGSGKKYKKCCGKNL</sequence>
<accession>A0ABW8TH96</accession>
<evidence type="ECO:0000256" key="3">
    <source>
        <dbReference type="SAM" id="Coils"/>
    </source>
</evidence>
<dbReference type="Gene3D" id="3.10.450.50">
    <property type="match status" value="1"/>
</dbReference>
<dbReference type="InterPro" id="IPR004027">
    <property type="entry name" value="SEC_C_motif"/>
</dbReference>
<feature type="domain" description="J" evidence="4">
    <location>
        <begin position="3"/>
        <end position="62"/>
    </location>
</feature>
<evidence type="ECO:0000313" key="5">
    <source>
        <dbReference type="EMBL" id="MFL0251919.1"/>
    </source>
</evidence>